<feature type="domain" description="Major facilitator superfamily (MFS) profile" evidence="7">
    <location>
        <begin position="9"/>
        <end position="474"/>
    </location>
</feature>
<dbReference type="InterPro" id="IPR011701">
    <property type="entry name" value="MFS"/>
</dbReference>
<dbReference type="InterPro" id="IPR001958">
    <property type="entry name" value="Tet-R_TetA/multi-R_MdtG-like"/>
</dbReference>
<dbReference type="SUPFAM" id="SSF103473">
    <property type="entry name" value="MFS general substrate transporter"/>
    <property type="match status" value="1"/>
</dbReference>
<feature type="transmembrane region" description="Helical" evidence="6">
    <location>
        <begin position="353"/>
        <end position="373"/>
    </location>
</feature>
<evidence type="ECO:0000313" key="9">
    <source>
        <dbReference type="Proteomes" id="UP000799772"/>
    </source>
</evidence>
<keyword evidence="2" id="KW-0813">Transport</keyword>
<dbReference type="AlphaFoldDB" id="A0A9P4IFL4"/>
<dbReference type="PROSITE" id="PS50850">
    <property type="entry name" value="MFS"/>
    <property type="match status" value="1"/>
</dbReference>
<dbReference type="Proteomes" id="UP000799772">
    <property type="component" value="Unassembled WGS sequence"/>
</dbReference>
<comment type="caution">
    <text evidence="8">The sequence shown here is derived from an EMBL/GenBank/DDBJ whole genome shotgun (WGS) entry which is preliminary data.</text>
</comment>
<keyword evidence="4 6" id="KW-1133">Transmembrane helix</keyword>
<feature type="transmembrane region" description="Helical" evidence="6">
    <location>
        <begin position="45"/>
        <end position="67"/>
    </location>
</feature>
<dbReference type="OrthoDB" id="10262656at2759"/>
<dbReference type="Pfam" id="PF07690">
    <property type="entry name" value="MFS_1"/>
    <property type="match status" value="1"/>
</dbReference>
<evidence type="ECO:0000256" key="6">
    <source>
        <dbReference type="SAM" id="Phobius"/>
    </source>
</evidence>
<dbReference type="Gene3D" id="1.20.1250.20">
    <property type="entry name" value="MFS general substrate transporter like domains"/>
    <property type="match status" value="1"/>
</dbReference>
<feature type="transmembrane region" description="Helical" evidence="6">
    <location>
        <begin position="79"/>
        <end position="97"/>
    </location>
</feature>
<dbReference type="PANTHER" id="PTHR23504">
    <property type="entry name" value="MAJOR FACILITATOR SUPERFAMILY DOMAIN-CONTAINING PROTEIN 10"/>
    <property type="match status" value="1"/>
</dbReference>
<evidence type="ECO:0000313" key="8">
    <source>
        <dbReference type="EMBL" id="KAF2099108.1"/>
    </source>
</evidence>
<dbReference type="GO" id="GO:0022857">
    <property type="term" value="F:transmembrane transporter activity"/>
    <property type="evidence" value="ECO:0007669"/>
    <property type="project" value="InterPro"/>
</dbReference>
<dbReference type="PANTHER" id="PTHR23504:SF8">
    <property type="entry name" value="TRANSPORTER, PUTATIVE (AFU_ORTHOLOGUE AFUA_1G03730)-RELATED"/>
    <property type="match status" value="1"/>
</dbReference>
<feature type="transmembrane region" description="Helical" evidence="6">
    <location>
        <begin position="450"/>
        <end position="470"/>
    </location>
</feature>
<feature type="transmembrane region" description="Helical" evidence="6">
    <location>
        <begin position="181"/>
        <end position="203"/>
    </location>
</feature>
<dbReference type="EMBL" id="ML978126">
    <property type="protein sequence ID" value="KAF2099108.1"/>
    <property type="molecule type" value="Genomic_DNA"/>
</dbReference>
<dbReference type="InterPro" id="IPR020846">
    <property type="entry name" value="MFS_dom"/>
</dbReference>
<keyword evidence="5 6" id="KW-0472">Membrane</keyword>
<feature type="non-terminal residue" evidence="8">
    <location>
        <position position="481"/>
    </location>
</feature>
<feature type="transmembrane region" description="Helical" evidence="6">
    <location>
        <begin position="379"/>
        <end position="398"/>
    </location>
</feature>
<evidence type="ECO:0000256" key="5">
    <source>
        <dbReference type="ARBA" id="ARBA00023136"/>
    </source>
</evidence>
<protein>
    <submittedName>
        <fullName evidence="8">MFS general substrate transporter</fullName>
    </submittedName>
</protein>
<dbReference type="GO" id="GO:0016020">
    <property type="term" value="C:membrane"/>
    <property type="evidence" value="ECO:0007669"/>
    <property type="project" value="UniProtKB-SubCell"/>
</dbReference>
<evidence type="ECO:0000256" key="2">
    <source>
        <dbReference type="ARBA" id="ARBA00022448"/>
    </source>
</evidence>
<name>A0A9P4IFL4_9PEZI</name>
<sequence length="481" mass="52618">QQHKLPSAQLTILSICRFAEPVALTGVFPYLPEMIESFDVPKAKVAQWAGIASAIFSISQCITAIPWGRASDKYGRKPIIILAMTCAMVSSMLFGFSRSLTWAIIARAASGASNGNVGILRTTVAEMVPQRSLQPKAFATLPLVWQVGSIVGPILGGALADPAQKLPHIFGKSKFLKTFPYALPNLVSGVVFTIGLIIGILFLKESLETKKDRKDYGRMVGAWLTRPCTKGRKGLRPADDFESALPNSKHHHHHHAPPRYRDVFSRQANLNLLAYFFLGMHGVTYNQLLPVFLHLPTKRDDVELPFKFGGGFGLESGRIGLIFTLFGVFSMLCQFTLFPYVSQRFGVLNCYRACTFLFPITYFITPFTVLMPTPLTQQGAVLGVLLFKALADVFAFPCNTILLTNSANSVRILGTLNGVGTSLSAIGRAIGPYVVGRTFTWGVDIGYVVIAWWLLAGIAIIGHLVTWWLAEGEGFGVDDTV</sequence>
<evidence type="ECO:0000256" key="3">
    <source>
        <dbReference type="ARBA" id="ARBA00022692"/>
    </source>
</evidence>
<proteinExistence type="predicted"/>
<accession>A0A9P4IFL4</accession>
<evidence type="ECO:0000256" key="4">
    <source>
        <dbReference type="ARBA" id="ARBA00022989"/>
    </source>
</evidence>
<evidence type="ECO:0000256" key="1">
    <source>
        <dbReference type="ARBA" id="ARBA00004141"/>
    </source>
</evidence>
<organism evidence="8 9">
    <name type="scientific">Rhizodiscina lignyota</name>
    <dbReference type="NCBI Taxonomy" id="1504668"/>
    <lineage>
        <taxon>Eukaryota</taxon>
        <taxon>Fungi</taxon>
        <taxon>Dikarya</taxon>
        <taxon>Ascomycota</taxon>
        <taxon>Pezizomycotina</taxon>
        <taxon>Dothideomycetes</taxon>
        <taxon>Pleosporomycetidae</taxon>
        <taxon>Aulographales</taxon>
        <taxon>Rhizodiscinaceae</taxon>
        <taxon>Rhizodiscina</taxon>
    </lineage>
</organism>
<gene>
    <name evidence="8" type="ORF">NA57DRAFT_20738</name>
</gene>
<comment type="subcellular location">
    <subcellularLocation>
        <location evidence="1">Membrane</location>
        <topology evidence="1">Multi-pass membrane protein</topology>
    </subcellularLocation>
</comment>
<dbReference type="InterPro" id="IPR036259">
    <property type="entry name" value="MFS_trans_sf"/>
</dbReference>
<reference evidence="8" key="1">
    <citation type="journal article" date="2020" name="Stud. Mycol.">
        <title>101 Dothideomycetes genomes: a test case for predicting lifestyles and emergence of pathogens.</title>
        <authorList>
            <person name="Haridas S."/>
            <person name="Albert R."/>
            <person name="Binder M."/>
            <person name="Bloem J."/>
            <person name="Labutti K."/>
            <person name="Salamov A."/>
            <person name="Andreopoulos B."/>
            <person name="Baker S."/>
            <person name="Barry K."/>
            <person name="Bills G."/>
            <person name="Bluhm B."/>
            <person name="Cannon C."/>
            <person name="Castanera R."/>
            <person name="Culley D."/>
            <person name="Daum C."/>
            <person name="Ezra D."/>
            <person name="Gonzalez J."/>
            <person name="Henrissat B."/>
            <person name="Kuo A."/>
            <person name="Liang C."/>
            <person name="Lipzen A."/>
            <person name="Lutzoni F."/>
            <person name="Magnuson J."/>
            <person name="Mondo S."/>
            <person name="Nolan M."/>
            <person name="Ohm R."/>
            <person name="Pangilinan J."/>
            <person name="Park H.-J."/>
            <person name="Ramirez L."/>
            <person name="Alfaro M."/>
            <person name="Sun H."/>
            <person name="Tritt A."/>
            <person name="Yoshinaga Y."/>
            <person name="Zwiers L.-H."/>
            <person name="Turgeon B."/>
            <person name="Goodwin S."/>
            <person name="Spatafora J."/>
            <person name="Crous P."/>
            <person name="Grigoriev I."/>
        </authorList>
    </citation>
    <scope>NUCLEOTIDE SEQUENCE</scope>
    <source>
        <strain evidence="8">CBS 133067</strain>
    </source>
</reference>
<keyword evidence="3 6" id="KW-0812">Transmembrane</keyword>
<dbReference type="CDD" id="cd17330">
    <property type="entry name" value="MFS_SLC46_TetA_like"/>
    <property type="match status" value="1"/>
</dbReference>
<keyword evidence="9" id="KW-1185">Reference proteome</keyword>
<evidence type="ECO:0000259" key="7">
    <source>
        <dbReference type="PROSITE" id="PS50850"/>
    </source>
</evidence>
<feature type="transmembrane region" description="Helical" evidence="6">
    <location>
        <begin position="319"/>
        <end position="341"/>
    </location>
</feature>
<feature type="non-terminal residue" evidence="8">
    <location>
        <position position="1"/>
    </location>
</feature>
<feature type="transmembrane region" description="Helical" evidence="6">
    <location>
        <begin position="268"/>
        <end position="288"/>
    </location>
</feature>
<dbReference type="PRINTS" id="PR01035">
    <property type="entry name" value="TCRTETA"/>
</dbReference>